<dbReference type="SUPFAM" id="SSF53335">
    <property type="entry name" value="S-adenosyl-L-methionine-dependent methyltransferases"/>
    <property type="match status" value="1"/>
</dbReference>
<dbReference type="Proteomes" id="UP000298615">
    <property type="component" value="Chromosome"/>
</dbReference>
<proteinExistence type="predicted"/>
<keyword evidence="1" id="KW-0489">Methyltransferase</keyword>
<dbReference type="Gene3D" id="3.40.50.150">
    <property type="entry name" value="Vaccinia Virus protein VP39"/>
    <property type="match status" value="1"/>
</dbReference>
<dbReference type="PANTHER" id="PTHR43460:SF1">
    <property type="entry name" value="METHYLTRANSFERASE TYPE 11 DOMAIN-CONTAINING PROTEIN"/>
    <property type="match status" value="1"/>
</dbReference>
<dbReference type="InterPro" id="IPR052939">
    <property type="entry name" value="23S_rRNA_MeTrnsfrase_RlmA"/>
</dbReference>
<dbReference type="GO" id="GO:0008168">
    <property type="term" value="F:methyltransferase activity"/>
    <property type="evidence" value="ECO:0007669"/>
    <property type="project" value="UniProtKB-KW"/>
</dbReference>
<keyword evidence="2" id="KW-1185">Reference proteome</keyword>
<dbReference type="InterPro" id="IPR016718">
    <property type="entry name" value="rRNA_m1G-MeTrfase_A_prd"/>
</dbReference>
<dbReference type="PIRSF" id="PIRSF018249">
    <property type="entry name" value="MyrA_prd"/>
    <property type="match status" value="1"/>
</dbReference>
<organism evidence="1 2">
    <name type="scientific">Vagococcus zengguangii</name>
    <dbReference type="NCBI Taxonomy" id="2571750"/>
    <lineage>
        <taxon>Bacteria</taxon>
        <taxon>Bacillati</taxon>
        <taxon>Bacillota</taxon>
        <taxon>Bacilli</taxon>
        <taxon>Lactobacillales</taxon>
        <taxon>Enterococcaceae</taxon>
        <taxon>Vagococcus</taxon>
    </lineage>
</organism>
<reference evidence="1 2" key="1">
    <citation type="submission" date="2019-04" db="EMBL/GenBank/DDBJ databases">
        <title>Vagococcus sp. nov., isolated from faeces of yaks (Bos grunniens).</title>
        <authorList>
            <person name="Ge Y."/>
        </authorList>
    </citation>
    <scope>NUCLEOTIDE SEQUENCE [LARGE SCALE GENOMIC DNA]</scope>
    <source>
        <strain evidence="1 2">MN-17</strain>
    </source>
</reference>
<protein>
    <submittedName>
        <fullName evidence="1">Methyltransferase domain-containing protein</fullName>
    </submittedName>
</protein>
<dbReference type="AlphaFoldDB" id="A0A4D7CSY2"/>
<dbReference type="PANTHER" id="PTHR43460">
    <property type="entry name" value="METHYLTRANSFERASE"/>
    <property type="match status" value="1"/>
</dbReference>
<gene>
    <name evidence="1" type="ORF">FA707_09435</name>
</gene>
<name>A0A4D7CSY2_9ENTE</name>
<dbReference type="OrthoDB" id="5522265at2"/>
<keyword evidence="1" id="KW-0808">Transferase</keyword>
<dbReference type="CDD" id="cd02440">
    <property type="entry name" value="AdoMet_MTases"/>
    <property type="match status" value="1"/>
</dbReference>
<dbReference type="Pfam" id="PF13649">
    <property type="entry name" value="Methyltransf_25"/>
    <property type="match status" value="1"/>
</dbReference>
<dbReference type="InterPro" id="IPR041698">
    <property type="entry name" value="Methyltransf_25"/>
</dbReference>
<sequence length="281" mass="32157">MLQKKIDRAASWIANHPDRLACPKCHSAFEIEGHSIKCTQGHVYNLAKKGSLYFLNKKIESEYTKEMLSHRQQMIQTEMYTPMLEAIAKHLKDVDGLLDVGCGEGSFLQKLATQVVSPVNIGFDISKEGIELATNQAVDALWLVADLTNLPIQDQSMSHILNIFSPSHYHEFARVLKPQGKLIKIIPGPLYLKELRERILGGTEKETYSNEKVYERFKEELTLVSEEKITYQFDIPSPHYEDFLYMSPLHWQASETQREEIKKHPIKTITIDVLVLVGEFA</sequence>
<dbReference type="EMBL" id="CP039712">
    <property type="protein sequence ID" value="QCI87138.1"/>
    <property type="molecule type" value="Genomic_DNA"/>
</dbReference>
<accession>A0A4D7CSY2</accession>
<dbReference type="InterPro" id="IPR029063">
    <property type="entry name" value="SAM-dependent_MTases_sf"/>
</dbReference>
<dbReference type="GO" id="GO:0032259">
    <property type="term" value="P:methylation"/>
    <property type="evidence" value="ECO:0007669"/>
    <property type="project" value="UniProtKB-KW"/>
</dbReference>
<evidence type="ECO:0000313" key="1">
    <source>
        <dbReference type="EMBL" id="QCI87138.1"/>
    </source>
</evidence>
<evidence type="ECO:0000313" key="2">
    <source>
        <dbReference type="Proteomes" id="UP000298615"/>
    </source>
</evidence>
<dbReference type="RefSeq" id="WP_136953960.1">
    <property type="nucleotide sequence ID" value="NZ_CP039712.1"/>
</dbReference>
<dbReference type="KEGG" id="vao:FA707_09435"/>